<feature type="domain" description="YbaK/aminoacyl-tRNA synthetase-associated" evidence="1">
    <location>
        <begin position="22"/>
        <end position="143"/>
    </location>
</feature>
<comment type="caution">
    <text evidence="2">The sequence shown here is derived from an EMBL/GenBank/DDBJ whole genome shotgun (WGS) entry which is preliminary data.</text>
</comment>
<accession>A0A932CNL2</accession>
<dbReference type="CDD" id="cd04332">
    <property type="entry name" value="YbaK_like"/>
    <property type="match status" value="1"/>
</dbReference>
<evidence type="ECO:0000313" key="3">
    <source>
        <dbReference type="Proteomes" id="UP000769766"/>
    </source>
</evidence>
<dbReference type="Pfam" id="PF04073">
    <property type="entry name" value="tRNA_edit"/>
    <property type="match status" value="1"/>
</dbReference>
<dbReference type="AlphaFoldDB" id="A0A932CNL2"/>
<dbReference type="PANTHER" id="PTHR30411:SF9">
    <property type="entry name" value="MULTIFUNCTIONAL SER_THR-TRNA DEACYLASE PROXP-Y"/>
    <property type="match status" value="1"/>
</dbReference>
<dbReference type="PANTHER" id="PTHR30411">
    <property type="entry name" value="CYTOPLASMIC PROTEIN"/>
    <property type="match status" value="1"/>
</dbReference>
<dbReference type="InterPro" id="IPR007214">
    <property type="entry name" value="YbaK/aa-tRNA-synth-assoc-dom"/>
</dbReference>
<protein>
    <submittedName>
        <fullName evidence="2">YbaK/EbsC family protein</fullName>
    </submittedName>
</protein>
<sequence length="157" mass="18114">MPARRLRQFLDENQVEYTSYQHQEAYTAQELAAVQHIPGREWAKSVIVKTGRGRFIMVVAPASYMVDLNRLQALLGEEVRLATEEEFKDLFPDCDIGAMPPFGNLYHLDVYVDESLKRDEYITFNACTHNESIRMKYADFERLIHPKVGRLASKMAA</sequence>
<organism evidence="2 3">
    <name type="scientific">Tectimicrobiota bacterium</name>
    <dbReference type="NCBI Taxonomy" id="2528274"/>
    <lineage>
        <taxon>Bacteria</taxon>
        <taxon>Pseudomonadati</taxon>
        <taxon>Nitrospinota/Tectimicrobiota group</taxon>
        <taxon>Candidatus Tectimicrobiota</taxon>
    </lineage>
</organism>
<reference evidence="2" key="1">
    <citation type="submission" date="2020-07" db="EMBL/GenBank/DDBJ databases">
        <title>Huge and variable diversity of episymbiotic CPR bacteria and DPANN archaea in groundwater ecosystems.</title>
        <authorList>
            <person name="He C.Y."/>
            <person name="Keren R."/>
            <person name="Whittaker M."/>
            <person name="Farag I.F."/>
            <person name="Doudna J."/>
            <person name="Cate J.H.D."/>
            <person name="Banfield J.F."/>
        </authorList>
    </citation>
    <scope>NUCLEOTIDE SEQUENCE</scope>
    <source>
        <strain evidence="2">NC_groundwater_672_Ag_B-0.1um_62_36</strain>
    </source>
</reference>
<dbReference type="Gene3D" id="3.90.960.10">
    <property type="entry name" value="YbaK/aminoacyl-tRNA synthetase-associated domain"/>
    <property type="match status" value="1"/>
</dbReference>
<dbReference type="InterPro" id="IPR036754">
    <property type="entry name" value="YbaK/aa-tRNA-synt-asso_dom_sf"/>
</dbReference>
<dbReference type="Proteomes" id="UP000769766">
    <property type="component" value="Unassembled WGS sequence"/>
</dbReference>
<name>A0A932CNL2_UNCTE</name>
<dbReference type="GO" id="GO:0002161">
    <property type="term" value="F:aminoacyl-tRNA deacylase activity"/>
    <property type="evidence" value="ECO:0007669"/>
    <property type="project" value="InterPro"/>
</dbReference>
<gene>
    <name evidence="2" type="ORF">HYY20_07055</name>
</gene>
<dbReference type="SUPFAM" id="SSF55826">
    <property type="entry name" value="YbaK/ProRS associated domain"/>
    <property type="match status" value="1"/>
</dbReference>
<dbReference type="EMBL" id="JACPRF010000215">
    <property type="protein sequence ID" value="MBI2876623.1"/>
    <property type="molecule type" value="Genomic_DNA"/>
</dbReference>
<proteinExistence type="predicted"/>
<evidence type="ECO:0000259" key="1">
    <source>
        <dbReference type="Pfam" id="PF04073"/>
    </source>
</evidence>
<evidence type="ECO:0000313" key="2">
    <source>
        <dbReference type="EMBL" id="MBI2876623.1"/>
    </source>
</evidence>